<reference evidence="2" key="1">
    <citation type="journal article" date="2023" name="G3 (Bethesda)">
        <title>A reference genome for the long-term kleptoplast-retaining sea slug Elysia crispata morphotype clarki.</title>
        <authorList>
            <person name="Eastman K.E."/>
            <person name="Pendleton A.L."/>
            <person name="Shaikh M.A."/>
            <person name="Suttiyut T."/>
            <person name="Ogas R."/>
            <person name="Tomko P."/>
            <person name="Gavelis G."/>
            <person name="Widhalm J.R."/>
            <person name="Wisecaver J.H."/>
        </authorList>
    </citation>
    <scope>NUCLEOTIDE SEQUENCE</scope>
    <source>
        <strain evidence="2">ECLA1</strain>
    </source>
</reference>
<protein>
    <submittedName>
        <fullName evidence="2">Uncharacterized protein</fullName>
    </submittedName>
</protein>
<dbReference type="Proteomes" id="UP001283361">
    <property type="component" value="Unassembled WGS sequence"/>
</dbReference>
<accession>A0AAE1E575</accession>
<evidence type="ECO:0000313" key="2">
    <source>
        <dbReference type="EMBL" id="KAK3794492.1"/>
    </source>
</evidence>
<sequence>MSFPSQGIYTDSEHSGNSGGLQESGLGCQGPGTARDCSTKTWHLFLLIDIFSPVSICLFSKKFALLMLRFIPGYSCSRYVKKGFSMSFSVRISQQILAMKCQQMLRQPSRLNVVAVIDTPAQVAYTSTDLSVRRSGHAWDKQLALKADSSTDKLRRAEVLSLLLARLGSVRGSTEAHRNALQGTLGVCVQGSNAANFH</sequence>
<organism evidence="2 3">
    <name type="scientific">Elysia crispata</name>
    <name type="common">lettuce slug</name>
    <dbReference type="NCBI Taxonomy" id="231223"/>
    <lineage>
        <taxon>Eukaryota</taxon>
        <taxon>Metazoa</taxon>
        <taxon>Spiralia</taxon>
        <taxon>Lophotrochozoa</taxon>
        <taxon>Mollusca</taxon>
        <taxon>Gastropoda</taxon>
        <taxon>Heterobranchia</taxon>
        <taxon>Euthyneura</taxon>
        <taxon>Panpulmonata</taxon>
        <taxon>Sacoglossa</taxon>
        <taxon>Placobranchoidea</taxon>
        <taxon>Plakobranchidae</taxon>
        <taxon>Elysia</taxon>
    </lineage>
</organism>
<gene>
    <name evidence="2" type="ORF">RRG08_003644</name>
</gene>
<name>A0AAE1E575_9GAST</name>
<comment type="caution">
    <text evidence="2">The sequence shown here is derived from an EMBL/GenBank/DDBJ whole genome shotgun (WGS) entry which is preliminary data.</text>
</comment>
<keyword evidence="3" id="KW-1185">Reference proteome</keyword>
<dbReference type="AlphaFoldDB" id="A0AAE1E575"/>
<proteinExistence type="predicted"/>
<evidence type="ECO:0000256" key="1">
    <source>
        <dbReference type="SAM" id="MobiDB-lite"/>
    </source>
</evidence>
<evidence type="ECO:0000313" key="3">
    <source>
        <dbReference type="Proteomes" id="UP001283361"/>
    </source>
</evidence>
<feature type="region of interest" description="Disordered" evidence="1">
    <location>
        <begin position="1"/>
        <end position="22"/>
    </location>
</feature>
<dbReference type="EMBL" id="JAWDGP010001105">
    <property type="protein sequence ID" value="KAK3794492.1"/>
    <property type="molecule type" value="Genomic_DNA"/>
</dbReference>